<protein>
    <submittedName>
        <fullName evidence="1">Uncharacterized protein</fullName>
    </submittedName>
</protein>
<evidence type="ECO:0000313" key="2">
    <source>
        <dbReference type="Proteomes" id="UP001144978"/>
    </source>
</evidence>
<comment type="caution">
    <text evidence="1">The sequence shown here is derived from an EMBL/GenBank/DDBJ whole genome shotgun (WGS) entry which is preliminary data.</text>
</comment>
<dbReference type="EMBL" id="JANSHE010002804">
    <property type="protein sequence ID" value="KAJ2989374.1"/>
    <property type="molecule type" value="Genomic_DNA"/>
</dbReference>
<reference evidence="1" key="1">
    <citation type="submission" date="2022-08" db="EMBL/GenBank/DDBJ databases">
        <title>Genome Sequence of Pycnoporus sanguineus.</title>
        <authorList>
            <person name="Buettner E."/>
        </authorList>
    </citation>
    <scope>NUCLEOTIDE SEQUENCE</scope>
    <source>
        <strain evidence="1">CG-C14</strain>
    </source>
</reference>
<gene>
    <name evidence="1" type="ORF">NUW54_g8803</name>
</gene>
<name>A0ACC1PDF0_9APHY</name>
<keyword evidence="2" id="KW-1185">Reference proteome</keyword>
<dbReference type="Proteomes" id="UP001144978">
    <property type="component" value="Unassembled WGS sequence"/>
</dbReference>
<sequence>MAYTRQTRVYALAMIVNPSIKLVFLDKHWTAEEKAAAIEWAKEAVSDQKLMPVARLESLELNTPFRCWRIARLCAGMLPVLVCSLSLYRALLVPTTLR</sequence>
<evidence type="ECO:0000313" key="1">
    <source>
        <dbReference type="EMBL" id="KAJ2989374.1"/>
    </source>
</evidence>
<proteinExistence type="predicted"/>
<accession>A0ACC1PDF0</accession>
<organism evidence="1 2">
    <name type="scientific">Trametes sanguinea</name>
    <dbReference type="NCBI Taxonomy" id="158606"/>
    <lineage>
        <taxon>Eukaryota</taxon>
        <taxon>Fungi</taxon>
        <taxon>Dikarya</taxon>
        <taxon>Basidiomycota</taxon>
        <taxon>Agaricomycotina</taxon>
        <taxon>Agaricomycetes</taxon>
        <taxon>Polyporales</taxon>
        <taxon>Polyporaceae</taxon>
        <taxon>Trametes</taxon>
    </lineage>
</organism>